<dbReference type="SUPFAM" id="SSF90123">
    <property type="entry name" value="ABC transporter transmembrane region"/>
    <property type="match status" value="1"/>
</dbReference>
<dbReference type="AlphaFoldDB" id="F9UK51"/>
<organism evidence="13 14">
    <name type="scientific">Mycoplasmopsis columbina SF7</name>
    <dbReference type="NCBI Taxonomy" id="1037410"/>
    <lineage>
        <taxon>Bacteria</taxon>
        <taxon>Bacillati</taxon>
        <taxon>Mycoplasmatota</taxon>
        <taxon>Mycoplasmoidales</taxon>
        <taxon>Metamycoplasmataceae</taxon>
        <taxon>Mycoplasmopsis</taxon>
    </lineage>
</organism>
<feature type="transmembrane region" description="Helical" evidence="10">
    <location>
        <begin position="12"/>
        <end position="37"/>
    </location>
</feature>
<accession>F9UK51</accession>
<evidence type="ECO:0000256" key="10">
    <source>
        <dbReference type="SAM" id="Phobius"/>
    </source>
</evidence>
<dbReference type="InterPro" id="IPR039421">
    <property type="entry name" value="Type_1_exporter"/>
</dbReference>
<dbReference type="GO" id="GO:0015421">
    <property type="term" value="F:ABC-type oligopeptide transporter activity"/>
    <property type="evidence" value="ECO:0007669"/>
    <property type="project" value="TreeGrafter"/>
</dbReference>
<dbReference type="Pfam" id="PF00664">
    <property type="entry name" value="ABC_membrane"/>
    <property type="match status" value="1"/>
</dbReference>
<evidence type="ECO:0000256" key="2">
    <source>
        <dbReference type="ARBA" id="ARBA00005417"/>
    </source>
</evidence>
<evidence type="ECO:0000256" key="1">
    <source>
        <dbReference type="ARBA" id="ARBA00004651"/>
    </source>
</evidence>
<evidence type="ECO:0000256" key="4">
    <source>
        <dbReference type="ARBA" id="ARBA00022475"/>
    </source>
</evidence>
<gene>
    <name evidence="13" type="ORF">MCSF7_01311</name>
</gene>
<dbReference type="InterPro" id="IPR011527">
    <property type="entry name" value="ABC1_TM_dom"/>
</dbReference>
<evidence type="ECO:0000256" key="7">
    <source>
        <dbReference type="ARBA" id="ARBA00022840"/>
    </source>
</evidence>
<evidence type="ECO:0000256" key="5">
    <source>
        <dbReference type="ARBA" id="ARBA00022692"/>
    </source>
</evidence>
<comment type="caution">
    <text evidence="13">The sequence shown here is derived from an EMBL/GenBank/DDBJ whole genome shotgun (WGS) entry which is preliminary data.</text>
</comment>
<name>F9UK51_9BACT</name>
<dbReference type="FunFam" id="3.40.50.300:FF:000221">
    <property type="entry name" value="Multidrug ABC transporter ATP-binding protein"/>
    <property type="match status" value="1"/>
</dbReference>
<dbReference type="EMBL" id="AFXA01000011">
    <property type="protein sequence ID" value="EGV00056.1"/>
    <property type="molecule type" value="Genomic_DNA"/>
</dbReference>
<evidence type="ECO:0000256" key="6">
    <source>
        <dbReference type="ARBA" id="ARBA00022741"/>
    </source>
</evidence>
<dbReference type="InterPro" id="IPR036640">
    <property type="entry name" value="ABC1_TM_sf"/>
</dbReference>
<keyword evidence="4" id="KW-1003">Cell membrane</keyword>
<keyword evidence="5 10" id="KW-0812">Transmembrane</keyword>
<evidence type="ECO:0000256" key="3">
    <source>
        <dbReference type="ARBA" id="ARBA00022448"/>
    </source>
</evidence>
<keyword evidence="8 10" id="KW-1133">Transmembrane helix</keyword>
<evidence type="ECO:0000259" key="12">
    <source>
        <dbReference type="PROSITE" id="PS50929"/>
    </source>
</evidence>
<dbReference type="SMART" id="SM00382">
    <property type="entry name" value="AAA"/>
    <property type="match status" value="1"/>
</dbReference>
<dbReference type="STRING" id="1037410.MCSF7_01311"/>
<keyword evidence="6" id="KW-0547">Nucleotide-binding</keyword>
<keyword evidence="3" id="KW-0813">Transport</keyword>
<evidence type="ECO:0000256" key="9">
    <source>
        <dbReference type="ARBA" id="ARBA00023136"/>
    </source>
</evidence>
<dbReference type="SUPFAM" id="SSF52540">
    <property type="entry name" value="P-loop containing nucleoside triphosphate hydrolases"/>
    <property type="match status" value="1"/>
</dbReference>
<feature type="transmembrane region" description="Helical" evidence="10">
    <location>
        <begin position="256"/>
        <end position="280"/>
    </location>
</feature>
<dbReference type="eggNOG" id="COG1132">
    <property type="taxonomic scope" value="Bacteria"/>
</dbReference>
<comment type="similarity">
    <text evidence="2">Belongs to the ABC transporter superfamily.</text>
</comment>
<feature type="transmembrane region" description="Helical" evidence="10">
    <location>
        <begin position="68"/>
        <end position="93"/>
    </location>
</feature>
<dbReference type="Pfam" id="PF00005">
    <property type="entry name" value="ABC_tran"/>
    <property type="match status" value="1"/>
</dbReference>
<dbReference type="Gene3D" id="1.20.1560.10">
    <property type="entry name" value="ABC transporter type 1, transmembrane domain"/>
    <property type="match status" value="1"/>
</dbReference>
<protein>
    <submittedName>
        <fullName evidence="13">Multidrug ABC transporter ATP-binding protein</fullName>
    </submittedName>
</protein>
<keyword evidence="7 13" id="KW-0067">ATP-binding</keyword>
<dbReference type="InterPro" id="IPR017871">
    <property type="entry name" value="ABC_transporter-like_CS"/>
</dbReference>
<dbReference type="PANTHER" id="PTHR43394:SF1">
    <property type="entry name" value="ATP-BINDING CASSETTE SUB-FAMILY B MEMBER 10, MITOCHONDRIAL"/>
    <property type="match status" value="1"/>
</dbReference>
<feature type="transmembrane region" description="Helical" evidence="10">
    <location>
        <begin position="170"/>
        <end position="191"/>
    </location>
</feature>
<keyword evidence="9 10" id="KW-0472">Membrane</keyword>
<evidence type="ECO:0000256" key="8">
    <source>
        <dbReference type="ARBA" id="ARBA00022989"/>
    </source>
</evidence>
<sequence>MIKILKLLSPKLRFLAFLVIFLTLFQPFISFLIPSIIKQVIELAANNQTEPVIKILFWNINAPSFNQALSILIALILSLAILLMIVIFTSALLSNKFAIFGAYELRKKLFVHILNLSQTNIDKYNEGTLIARFTNDIQKIKDGLQTMVKPLFLSPFLFIWGLVFSITTNIYLSISIFVIIPFIIFGSFFAIKKVFPLYRKENYTVDILNNIAKEDINAISLIKSYNLENKRFLNYDKSAQSAYNTAKKANLISITFWPLIDIISSLGNSFIFIIIAVFIAHGSKVYTTELIGQIYQFSTYLLMVTNSIFWTMFSINRLFRSQTSAKRYIELISEKSEIGKQENGYKIKSGSIEFKNVTFSYPNRTNSVLDNVSFKIENGKTLGIIGKTGSGKSTLIKLLTKEYQLKPNQGQIYIDNKEINEINLDDYYKKISVVLQKTKLLSGTIAENLKFREKDISFEELKERISLANANFVYSFDKELDYEISQKGKNLSGGQQQRLSIAQAISKDLNIFVMDDSASALDNQTDYEIRNKLKDKFKNTTVVIIAQRISTIKEADKILVLDKGKVVGFDNHINLLKNNRIYQEIYQSQNEVVSYE</sequence>
<dbReference type="PROSITE" id="PS00211">
    <property type="entry name" value="ABC_TRANSPORTER_1"/>
    <property type="match status" value="1"/>
</dbReference>
<comment type="subcellular location">
    <subcellularLocation>
        <location evidence="1">Cell membrane</location>
        <topology evidence="1">Multi-pass membrane protein</topology>
    </subcellularLocation>
</comment>
<proteinExistence type="inferred from homology"/>
<dbReference type="InterPro" id="IPR003593">
    <property type="entry name" value="AAA+_ATPase"/>
</dbReference>
<dbReference type="GO" id="GO:0005524">
    <property type="term" value="F:ATP binding"/>
    <property type="evidence" value="ECO:0007669"/>
    <property type="project" value="UniProtKB-KW"/>
</dbReference>
<dbReference type="PANTHER" id="PTHR43394">
    <property type="entry name" value="ATP-DEPENDENT PERMEASE MDL1, MITOCHONDRIAL"/>
    <property type="match status" value="1"/>
</dbReference>
<dbReference type="InterPro" id="IPR027417">
    <property type="entry name" value="P-loop_NTPase"/>
</dbReference>
<feature type="domain" description="ABC transmembrane type-1" evidence="12">
    <location>
        <begin position="17"/>
        <end position="320"/>
    </location>
</feature>
<reference evidence="13 14" key="1">
    <citation type="journal article" date="2013" name="Genome Announc.">
        <title>Genome Sequence of Mycoplasma columbinum Strain SF7.</title>
        <authorList>
            <person name="Guo Z."/>
            <person name="Xu X."/>
            <person name="Zheng Q."/>
            <person name="Li T."/>
            <person name="Kuang S."/>
            <person name="Zhang Z."/>
            <person name="Chen Y."/>
            <person name="Lu X."/>
            <person name="Zhou R."/>
            <person name="Bi D."/>
            <person name="Jin H."/>
        </authorList>
    </citation>
    <scope>NUCLEOTIDE SEQUENCE [LARGE SCALE GENOMIC DNA]</scope>
    <source>
        <strain evidence="13 14">SF7</strain>
    </source>
</reference>
<dbReference type="PROSITE" id="PS50893">
    <property type="entry name" value="ABC_TRANSPORTER_2"/>
    <property type="match status" value="1"/>
</dbReference>
<evidence type="ECO:0000313" key="13">
    <source>
        <dbReference type="EMBL" id="EGV00056.1"/>
    </source>
</evidence>
<keyword evidence="14" id="KW-1185">Reference proteome</keyword>
<evidence type="ECO:0000313" key="14">
    <source>
        <dbReference type="Proteomes" id="UP000004978"/>
    </source>
</evidence>
<evidence type="ECO:0000259" key="11">
    <source>
        <dbReference type="PROSITE" id="PS50893"/>
    </source>
</evidence>
<dbReference type="PROSITE" id="PS50929">
    <property type="entry name" value="ABC_TM1F"/>
    <property type="match status" value="1"/>
</dbReference>
<dbReference type="GO" id="GO:0005886">
    <property type="term" value="C:plasma membrane"/>
    <property type="evidence" value="ECO:0007669"/>
    <property type="project" value="UniProtKB-SubCell"/>
</dbReference>
<dbReference type="GO" id="GO:0016887">
    <property type="term" value="F:ATP hydrolysis activity"/>
    <property type="evidence" value="ECO:0007669"/>
    <property type="project" value="InterPro"/>
</dbReference>
<dbReference type="Proteomes" id="UP000004978">
    <property type="component" value="Unassembled WGS sequence"/>
</dbReference>
<feature type="domain" description="ABC transporter" evidence="11">
    <location>
        <begin position="352"/>
        <end position="588"/>
    </location>
</feature>
<feature type="transmembrane region" description="Helical" evidence="10">
    <location>
        <begin position="300"/>
        <end position="319"/>
    </location>
</feature>
<dbReference type="RefSeq" id="WP_006608669.1">
    <property type="nucleotide sequence ID" value="NZ_AFXA01000011.1"/>
</dbReference>
<dbReference type="Gene3D" id="3.40.50.300">
    <property type="entry name" value="P-loop containing nucleotide triphosphate hydrolases"/>
    <property type="match status" value="1"/>
</dbReference>
<dbReference type="InterPro" id="IPR003439">
    <property type="entry name" value="ABC_transporter-like_ATP-bd"/>
</dbReference>